<evidence type="ECO:0000313" key="2">
    <source>
        <dbReference type="EMBL" id="RKT50439.1"/>
    </source>
</evidence>
<evidence type="ECO:0000313" key="3">
    <source>
        <dbReference type="Proteomes" id="UP000270626"/>
    </source>
</evidence>
<dbReference type="AlphaFoldDB" id="A0A495VM39"/>
<accession>A0A495VM39</accession>
<reference evidence="2 3" key="1">
    <citation type="submission" date="2018-10" db="EMBL/GenBank/DDBJ databases">
        <title>Genomic Encyclopedia of Type Strains, Phase IV (KMG-IV): sequencing the most valuable type-strain genomes for metagenomic binning, comparative biology and taxonomic classification.</title>
        <authorList>
            <person name="Goeker M."/>
        </authorList>
    </citation>
    <scope>NUCLEOTIDE SEQUENCE [LARGE SCALE GENOMIC DNA]</scope>
    <source>
        <strain evidence="2 3">DSM 23841</strain>
    </source>
</reference>
<protein>
    <submittedName>
        <fullName evidence="2">Putative zinc binding protein</fullName>
    </submittedName>
</protein>
<gene>
    <name evidence="2" type="ORF">DFR40_2998</name>
</gene>
<dbReference type="Gene3D" id="6.20.50.110">
    <property type="entry name" value="Methyltransferase, zinc-binding domain"/>
    <property type="match status" value="1"/>
</dbReference>
<dbReference type="InterPro" id="IPR013691">
    <property type="entry name" value="MeTrfase_14"/>
</dbReference>
<dbReference type="OrthoDB" id="6006151at2"/>
<keyword evidence="3" id="KW-1185">Reference proteome</keyword>
<dbReference type="Gene3D" id="3.40.50.150">
    <property type="entry name" value="Vaccinia Virus protein VP39"/>
    <property type="match status" value="1"/>
</dbReference>
<dbReference type="SUPFAM" id="SSF53335">
    <property type="entry name" value="S-adenosyl-L-methionine-dependent methyltransferases"/>
    <property type="match status" value="1"/>
</dbReference>
<dbReference type="Pfam" id="PF13489">
    <property type="entry name" value="Methyltransf_23"/>
    <property type="match status" value="1"/>
</dbReference>
<dbReference type="Pfam" id="PF08484">
    <property type="entry name" value="Methyltransf_14"/>
    <property type="match status" value="1"/>
</dbReference>
<dbReference type="InterPro" id="IPR038576">
    <property type="entry name" value="Methyltransf_Zn-bd_dom_put_sf"/>
</dbReference>
<feature type="domain" description="C-methyltransferase" evidence="1">
    <location>
        <begin position="265"/>
        <end position="335"/>
    </location>
</feature>
<organism evidence="2 3">
    <name type="scientific">Azonexus fungiphilus</name>
    <dbReference type="NCBI Taxonomy" id="146940"/>
    <lineage>
        <taxon>Bacteria</taxon>
        <taxon>Pseudomonadati</taxon>
        <taxon>Pseudomonadota</taxon>
        <taxon>Betaproteobacteria</taxon>
        <taxon>Rhodocyclales</taxon>
        <taxon>Azonexaceae</taxon>
        <taxon>Azonexus</taxon>
    </lineage>
</organism>
<evidence type="ECO:0000259" key="1">
    <source>
        <dbReference type="Pfam" id="PF08484"/>
    </source>
</evidence>
<dbReference type="InterPro" id="IPR029063">
    <property type="entry name" value="SAM-dependent_MTases_sf"/>
</dbReference>
<dbReference type="Gene3D" id="3.40.50.720">
    <property type="entry name" value="NAD(P)-binding Rossmann-like Domain"/>
    <property type="match status" value="1"/>
</dbReference>
<dbReference type="Proteomes" id="UP000270626">
    <property type="component" value="Unassembled WGS sequence"/>
</dbReference>
<sequence length="372" mass="41057">MTATPFTCRLCRAPLSADDVVAIGPFPKAAQYYPTPEEFADDRGIVLEVAECPDCGLTQLRNEAVDYYRQVITAASLSPVVREQRLTLFRQLRASFGERASAFEIGCAGGDNLPLLREAGFAASGIEFAAATPLPEGVSDTYLLDLGAEHHGRHDLLVSFNYLEHQPDARAFLQKCHALLADDGRLLLTVPNLDFLLDSQSAHEFVADHLLYFTAESLETALRLTGFTLLECQIINNQYDIQIVAQKRPRGAIASSKQALDGLVERFNARLRSLAGEGKRIAVWGAGHRTLALISLADHRLIDSIIDSAKFKHDKFSPISHLRIRPPEILLDPACGIDVILVMVPGIYPKEVISRIRALPIHYHAEQFPPTE</sequence>
<name>A0A495VM39_9RHOO</name>
<comment type="caution">
    <text evidence="2">The sequence shown here is derived from an EMBL/GenBank/DDBJ whole genome shotgun (WGS) entry which is preliminary data.</text>
</comment>
<dbReference type="EMBL" id="RBXP01000018">
    <property type="protein sequence ID" value="RKT50439.1"/>
    <property type="molecule type" value="Genomic_DNA"/>
</dbReference>
<dbReference type="RefSeq" id="WP_121459270.1">
    <property type="nucleotide sequence ID" value="NZ_RBXP01000018.1"/>
</dbReference>
<proteinExistence type="predicted"/>